<dbReference type="GO" id="GO:0003964">
    <property type="term" value="F:RNA-directed DNA polymerase activity"/>
    <property type="evidence" value="ECO:0007669"/>
    <property type="project" value="UniProtKB-KW"/>
</dbReference>
<evidence type="ECO:0000256" key="8">
    <source>
        <dbReference type="ARBA" id="ARBA00022759"/>
    </source>
</evidence>
<dbReference type="Gene3D" id="1.10.340.70">
    <property type="match status" value="1"/>
</dbReference>
<keyword evidence="8" id="KW-0255">Endonuclease</keyword>
<dbReference type="GO" id="GO:0004190">
    <property type="term" value="F:aspartic-type endopeptidase activity"/>
    <property type="evidence" value="ECO:0007669"/>
    <property type="project" value="UniProtKB-KW"/>
</dbReference>
<keyword evidence="6" id="KW-0540">Nuclease</keyword>
<keyword evidence="5" id="KW-0548">Nucleotidyltransferase</keyword>
<dbReference type="GO" id="GO:0006508">
    <property type="term" value="P:proteolysis"/>
    <property type="evidence" value="ECO:0007669"/>
    <property type="project" value="UniProtKB-KW"/>
</dbReference>
<dbReference type="Proteomes" id="UP001066276">
    <property type="component" value="Chromosome 3_1"/>
</dbReference>
<dbReference type="InterPro" id="IPR041373">
    <property type="entry name" value="RT_RNaseH"/>
</dbReference>
<evidence type="ECO:0000256" key="2">
    <source>
        <dbReference type="ARBA" id="ARBA00012180"/>
    </source>
</evidence>
<dbReference type="Gene3D" id="3.30.420.10">
    <property type="entry name" value="Ribonuclease H-like superfamily/Ribonuclease H"/>
    <property type="match status" value="1"/>
</dbReference>
<evidence type="ECO:0000256" key="4">
    <source>
        <dbReference type="ARBA" id="ARBA00022679"/>
    </source>
</evidence>
<dbReference type="PANTHER" id="PTHR33064:SF37">
    <property type="entry name" value="RIBONUCLEASE H"/>
    <property type="match status" value="1"/>
</dbReference>
<dbReference type="InterPro" id="IPR036397">
    <property type="entry name" value="RNaseH_sf"/>
</dbReference>
<proteinExistence type="inferred from homology"/>
<dbReference type="PANTHER" id="PTHR33064">
    <property type="entry name" value="POL PROTEIN"/>
    <property type="match status" value="1"/>
</dbReference>
<evidence type="ECO:0000256" key="3">
    <source>
        <dbReference type="ARBA" id="ARBA00022670"/>
    </source>
</evidence>
<dbReference type="AlphaFoldDB" id="A0AAV7UK21"/>
<protein>
    <recommendedName>
        <fullName evidence="2">ribonuclease H</fullName>
        <ecNumber evidence="2">3.1.26.4</ecNumber>
    </recommendedName>
</protein>
<keyword evidence="3" id="KW-0645">Protease</keyword>
<dbReference type="GO" id="GO:0004523">
    <property type="term" value="F:RNA-DNA hybrid ribonuclease activity"/>
    <property type="evidence" value="ECO:0007669"/>
    <property type="project" value="UniProtKB-EC"/>
</dbReference>
<dbReference type="InterPro" id="IPR000477">
    <property type="entry name" value="RT_dom"/>
</dbReference>
<evidence type="ECO:0000256" key="1">
    <source>
        <dbReference type="ARBA" id="ARBA00010879"/>
    </source>
</evidence>
<dbReference type="Pfam" id="PF18103">
    <property type="entry name" value="SH3_11"/>
    <property type="match status" value="1"/>
</dbReference>
<dbReference type="PROSITE" id="PS50878">
    <property type="entry name" value="RT_POL"/>
    <property type="match status" value="1"/>
</dbReference>
<keyword evidence="10" id="KW-0695">RNA-directed DNA polymerase</keyword>
<dbReference type="GO" id="GO:0003676">
    <property type="term" value="F:nucleic acid binding"/>
    <property type="evidence" value="ECO:0007669"/>
    <property type="project" value="InterPro"/>
</dbReference>
<evidence type="ECO:0000256" key="10">
    <source>
        <dbReference type="ARBA" id="ARBA00022918"/>
    </source>
</evidence>
<name>A0AAV7UK21_PLEWA</name>
<dbReference type="Pfam" id="PF17917">
    <property type="entry name" value="RT_RNaseH"/>
    <property type="match status" value="1"/>
</dbReference>
<dbReference type="Gene3D" id="3.30.70.270">
    <property type="match status" value="2"/>
</dbReference>
<dbReference type="InterPro" id="IPR043128">
    <property type="entry name" value="Rev_trsase/Diguanyl_cyclase"/>
</dbReference>
<evidence type="ECO:0000256" key="9">
    <source>
        <dbReference type="ARBA" id="ARBA00022801"/>
    </source>
</evidence>
<dbReference type="Pfam" id="PF00078">
    <property type="entry name" value="RVT_1"/>
    <property type="match status" value="1"/>
</dbReference>
<accession>A0AAV7UK21</accession>
<dbReference type="PROSITE" id="PS50879">
    <property type="entry name" value="RNASE_H_1"/>
    <property type="match status" value="1"/>
</dbReference>
<gene>
    <name evidence="13" type="ORF">NDU88_006118</name>
</gene>
<keyword evidence="7" id="KW-0064">Aspartyl protease</keyword>
<sequence>MTSATADRKRGYKNSPGLFSARVTELLHELDPEALSYVDDIYLTDDEILQHLRRVSRIVVGFADIGYKFNFKKSKIAFLSVIFLGYELSSEGKSLAPHNFLEKCALLQPPNTVRKLQSLLGFLNFGRTYIPDYATRIKPLYELIRPNFSSRFWTIEHTHILRELQNDLLVVKHLHTRGNKTHLVIRVIPGAVGFTYVTFIEGETVLIAYKSHLYSAAEQRFAQTEKILTAVQMAVIKERPLAQGQRIIVVSPILALEAVTKASVPNSKALHLRWIQWATSLTATDVDYIFDPKLQTQEFLQYEIEYPVPAGTLPIDQYQVVMYTDGSAQPAVGTKQQYSAACAVVSCTMEGEVFCPRHTYTKTLGDCTAQLAELKALLLALEHADLAILTLLVCDSYYCVQSFNEYLHYWKVNGFRDSKSNTIKHKLLWGKVADLKETFPKVHVIHTLGHQRVGIHFAGNTLADEAAKSAVAIAAVAAVTRSSSKPDIEISAAIKATADGTPFPKGFPSKYSYCLSGALNAVVNIPGIGVRELPNKIERPRLISAAHEGVASAHAGVAATISLLQARYWWPGLYKETKQVIGTGRSWLAHLYGVQRALNNLPRRSLGGRTSYECLFGTQMYVPDLDGPGVEAADTPFDINDRVTVLQDLQQFREDNSSASAASSGIKDEPVTPTGWIPRIGDLVREKVAVKKEFGPSYRAPVPVLGVSGTRTVILPPLQGAKGNRFVSIDNVKLQHVADSAQQTKRDTQ</sequence>
<keyword evidence="9" id="KW-0378">Hydrolase</keyword>
<dbReference type="InterPro" id="IPR040903">
    <property type="entry name" value="SH3_11"/>
</dbReference>
<evidence type="ECO:0000256" key="5">
    <source>
        <dbReference type="ARBA" id="ARBA00022695"/>
    </source>
</evidence>
<dbReference type="SUPFAM" id="SSF56672">
    <property type="entry name" value="DNA/RNA polymerases"/>
    <property type="match status" value="1"/>
</dbReference>
<dbReference type="InterPro" id="IPR043502">
    <property type="entry name" value="DNA/RNA_pol_sf"/>
</dbReference>
<evidence type="ECO:0000256" key="7">
    <source>
        <dbReference type="ARBA" id="ARBA00022750"/>
    </source>
</evidence>
<evidence type="ECO:0000259" key="11">
    <source>
        <dbReference type="PROSITE" id="PS50878"/>
    </source>
</evidence>
<feature type="domain" description="RNase H type-1" evidence="12">
    <location>
        <begin position="316"/>
        <end position="472"/>
    </location>
</feature>
<dbReference type="SUPFAM" id="SSF53098">
    <property type="entry name" value="Ribonuclease H-like"/>
    <property type="match status" value="1"/>
</dbReference>
<organism evidence="13 14">
    <name type="scientific">Pleurodeles waltl</name>
    <name type="common">Iberian ribbed newt</name>
    <dbReference type="NCBI Taxonomy" id="8319"/>
    <lineage>
        <taxon>Eukaryota</taxon>
        <taxon>Metazoa</taxon>
        <taxon>Chordata</taxon>
        <taxon>Craniata</taxon>
        <taxon>Vertebrata</taxon>
        <taxon>Euteleostomi</taxon>
        <taxon>Amphibia</taxon>
        <taxon>Batrachia</taxon>
        <taxon>Caudata</taxon>
        <taxon>Salamandroidea</taxon>
        <taxon>Salamandridae</taxon>
        <taxon>Pleurodelinae</taxon>
        <taxon>Pleurodeles</taxon>
    </lineage>
</organism>
<evidence type="ECO:0000313" key="14">
    <source>
        <dbReference type="Proteomes" id="UP001066276"/>
    </source>
</evidence>
<comment type="caution">
    <text evidence="13">The sequence shown here is derived from an EMBL/GenBank/DDBJ whole genome shotgun (WGS) entry which is preliminary data.</text>
</comment>
<comment type="similarity">
    <text evidence="1">Belongs to the beta type-B retroviral polymerase family. HERV class-II K(HML-2) pol subfamily.</text>
</comment>
<feature type="domain" description="Reverse transcriptase" evidence="11">
    <location>
        <begin position="1"/>
        <end position="88"/>
    </location>
</feature>
<evidence type="ECO:0000256" key="6">
    <source>
        <dbReference type="ARBA" id="ARBA00022722"/>
    </source>
</evidence>
<dbReference type="Gene3D" id="2.30.30.140">
    <property type="match status" value="1"/>
</dbReference>
<dbReference type="InterPro" id="IPR012337">
    <property type="entry name" value="RNaseH-like_sf"/>
</dbReference>
<keyword evidence="4" id="KW-0808">Transferase</keyword>
<dbReference type="Pfam" id="PF00075">
    <property type="entry name" value="RNase_H"/>
    <property type="match status" value="1"/>
</dbReference>
<dbReference type="Pfam" id="PF17921">
    <property type="entry name" value="Integrase_H2C2"/>
    <property type="match status" value="1"/>
</dbReference>
<evidence type="ECO:0000313" key="13">
    <source>
        <dbReference type="EMBL" id="KAJ1189370.1"/>
    </source>
</evidence>
<reference evidence="13" key="1">
    <citation type="journal article" date="2022" name="bioRxiv">
        <title>Sequencing and chromosome-scale assembly of the giantPleurodeles waltlgenome.</title>
        <authorList>
            <person name="Brown T."/>
            <person name="Elewa A."/>
            <person name="Iarovenko S."/>
            <person name="Subramanian E."/>
            <person name="Araus A.J."/>
            <person name="Petzold A."/>
            <person name="Susuki M."/>
            <person name="Suzuki K.-i.T."/>
            <person name="Hayashi T."/>
            <person name="Toyoda A."/>
            <person name="Oliveira C."/>
            <person name="Osipova E."/>
            <person name="Leigh N.D."/>
            <person name="Simon A."/>
            <person name="Yun M.H."/>
        </authorList>
    </citation>
    <scope>NUCLEOTIDE SEQUENCE</scope>
    <source>
        <strain evidence="13">20211129_DDA</strain>
        <tissue evidence="13">Liver</tissue>
    </source>
</reference>
<dbReference type="EMBL" id="JANPWB010000005">
    <property type="protein sequence ID" value="KAJ1189370.1"/>
    <property type="molecule type" value="Genomic_DNA"/>
</dbReference>
<evidence type="ECO:0000259" key="12">
    <source>
        <dbReference type="PROSITE" id="PS50879"/>
    </source>
</evidence>
<dbReference type="InterPro" id="IPR002156">
    <property type="entry name" value="RNaseH_domain"/>
</dbReference>
<keyword evidence="14" id="KW-1185">Reference proteome</keyword>
<dbReference type="InterPro" id="IPR051320">
    <property type="entry name" value="Viral_Replic_Matur_Polypro"/>
</dbReference>
<dbReference type="EC" id="3.1.26.4" evidence="2"/>
<dbReference type="InterPro" id="IPR041588">
    <property type="entry name" value="Integrase_H2C2"/>
</dbReference>